<dbReference type="AlphaFoldDB" id="A0AAU8A4H3"/>
<dbReference type="PANTHER" id="PTHR21666:SF263">
    <property type="entry name" value="MUREIN HYDROLASE ACTIVATOR NLPD"/>
    <property type="match status" value="1"/>
</dbReference>
<dbReference type="InterPro" id="IPR016047">
    <property type="entry name" value="M23ase_b-sheet_dom"/>
</dbReference>
<dbReference type="InterPro" id="IPR050570">
    <property type="entry name" value="Cell_wall_metabolism_enzyme"/>
</dbReference>
<dbReference type="Gene3D" id="3.10.350.10">
    <property type="entry name" value="LysM domain"/>
    <property type="match status" value="1"/>
</dbReference>
<dbReference type="CDD" id="cd00118">
    <property type="entry name" value="LysM"/>
    <property type="match status" value="1"/>
</dbReference>
<feature type="region of interest" description="Disordered" evidence="2">
    <location>
        <begin position="110"/>
        <end position="152"/>
    </location>
</feature>
<dbReference type="InterPro" id="IPR036779">
    <property type="entry name" value="LysM_dom_sf"/>
</dbReference>
<comment type="similarity">
    <text evidence="1">Belongs to the E.coli NlpD/Haemophilus LppB family.</text>
</comment>
<dbReference type="Pfam" id="PF01551">
    <property type="entry name" value="Peptidase_M23"/>
    <property type="match status" value="1"/>
</dbReference>
<evidence type="ECO:0000256" key="2">
    <source>
        <dbReference type="SAM" id="MobiDB-lite"/>
    </source>
</evidence>
<evidence type="ECO:0000313" key="4">
    <source>
        <dbReference type="EMBL" id="XCC58418.1"/>
    </source>
</evidence>
<reference evidence="4" key="1">
    <citation type="submission" date="2022-06" db="EMBL/GenBank/DDBJ databases">
        <title>New Polynucleobacter species.</title>
        <authorList>
            <person name="Hahn M.W."/>
        </authorList>
    </citation>
    <scope>NUCLEOTIDE SEQUENCE</scope>
    <source>
        <strain evidence="4">UK-FUSCHL-C3</strain>
    </source>
</reference>
<dbReference type="EMBL" id="CP099959">
    <property type="protein sequence ID" value="XCC58418.1"/>
    <property type="molecule type" value="Genomic_DNA"/>
</dbReference>
<dbReference type="GO" id="GO:0004222">
    <property type="term" value="F:metalloendopeptidase activity"/>
    <property type="evidence" value="ECO:0007669"/>
    <property type="project" value="TreeGrafter"/>
</dbReference>
<evidence type="ECO:0000259" key="3">
    <source>
        <dbReference type="PROSITE" id="PS51782"/>
    </source>
</evidence>
<accession>A0AAU8A4H3</accession>
<dbReference type="SMART" id="SM00257">
    <property type="entry name" value="LysM"/>
    <property type="match status" value="1"/>
</dbReference>
<dbReference type="GO" id="GO:0009279">
    <property type="term" value="C:cell outer membrane"/>
    <property type="evidence" value="ECO:0007669"/>
    <property type="project" value="TreeGrafter"/>
</dbReference>
<dbReference type="RefSeq" id="WP_353439647.1">
    <property type="nucleotide sequence ID" value="NZ_CP099959.1"/>
</dbReference>
<protein>
    <submittedName>
        <fullName evidence="4">Peptidoglycan DD-metalloendopeptidase family protein</fullName>
    </submittedName>
</protein>
<dbReference type="PANTHER" id="PTHR21666">
    <property type="entry name" value="PEPTIDASE-RELATED"/>
    <property type="match status" value="1"/>
</dbReference>
<dbReference type="GO" id="GO:0032153">
    <property type="term" value="C:cell division site"/>
    <property type="evidence" value="ECO:0007669"/>
    <property type="project" value="TreeGrafter"/>
</dbReference>
<dbReference type="SUPFAM" id="SSF51261">
    <property type="entry name" value="Duplicated hybrid motif"/>
    <property type="match status" value="1"/>
</dbReference>
<gene>
    <name evidence="4" type="ORF">NKE59_03770</name>
</gene>
<dbReference type="Gene3D" id="2.70.70.10">
    <property type="entry name" value="Glucose Permease (Domain IIA)"/>
    <property type="match status" value="1"/>
</dbReference>
<organism evidence="4">
    <name type="scientific">Polynucleobacter sp. UK-FUSCHL-C3</name>
    <dbReference type="NCBI Taxonomy" id="2955208"/>
    <lineage>
        <taxon>Bacteria</taxon>
        <taxon>Pseudomonadati</taxon>
        <taxon>Pseudomonadota</taxon>
        <taxon>Betaproteobacteria</taxon>
        <taxon>Burkholderiales</taxon>
        <taxon>Burkholderiaceae</taxon>
        <taxon>Polynucleobacter</taxon>
    </lineage>
</organism>
<dbReference type="InterPro" id="IPR018392">
    <property type="entry name" value="LysM"/>
</dbReference>
<dbReference type="CDD" id="cd12797">
    <property type="entry name" value="M23_peptidase"/>
    <property type="match status" value="1"/>
</dbReference>
<name>A0AAU8A4H3_9BURK</name>
<feature type="compositionally biased region" description="Basic and acidic residues" evidence="2">
    <location>
        <begin position="125"/>
        <end position="152"/>
    </location>
</feature>
<evidence type="ECO:0000256" key="1">
    <source>
        <dbReference type="ARBA" id="ARBA00038420"/>
    </source>
</evidence>
<dbReference type="InterPro" id="IPR011055">
    <property type="entry name" value="Dup_hybrid_motif"/>
</dbReference>
<sequence length="279" mass="30136">MSKLAIPQYPLILPTDGLRVLLALAVAFCLAACSTPPRTKQATITDRSSTIGATTPVLEAAAPGFYRVKRGDTLLRIALDNGQSYRDIAAWNNITDPNLIEVDQLLRVRPPPGPRVSTKPIEPLKPADSKDAKAAADKKAAPKKVEEKEVTEAKADAVDPPIKLSWPAKGKVVEEFSEGKNKGIDIAGKLGEPIQAASDGKVVYAGNSLRGYGNLVIVKHDNTYLTAYAHNRSLLVKEGDSVRKGQRIAEMGDSDANMVKLHFEVRLNGKPVNPIQFLQ</sequence>
<feature type="domain" description="LysM" evidence="3">
    <location>
        <begin position="64"/>
        <end position="108"/>
    </location>
</feature>
<dbReference type="Pfam" id="PF01476">
    <property type="entry name" value="LysM"/>
    <property type="match status" value="1"/>
</dbReference>
<proteinExistence type="inferred from homology"/>
<dbReference type="PROSITE" id="PS51782">
    <property type="entry name" value="LYSM"/>
    <property type="match status" value="1"/>
</dbReference>